<name>A0A174IYF2_9CLOT</name>
<keyword evidence="1" id="KW-1133">Transmembrane helix</keyword>
<evidence type="ECO:0000256" key="1">
    <source>
        <dbReference type="SAM" id="Phobius"/>
    </source>
</evidence>
<dbReference type="RefSeq" id="WP_055267160.1">
    <property type="nucleotide sequence ID" value="NZ_CABIXQ010000019.1"/>
</dbReference>
<organism evidence="2 3">
    <name type="scientific">Clostridium disporicum</name>
    <dbReference type="NCBI Taxonomy" id="84024"/>
    <lineage>
        <taxon>Bacteria</taxon>
        <taxon>Bacillati</taxon>
        <taxon>Bacillota</taxon>
        <taxon>Clostridia</taxon>
        <taxon>Eubacteriales</taxon>
        <taxon>Clostridiaceae</taxon>
        <taxon>Clostridium</taxon>
    </lineage>
</organism>
<feature type="transmembrane region" description="Helical" evidence="1">
    <location>
        <begin position="7"/>
        <end position="24"/>
    </location>
</feature>
<evidence type="ECO:0000313" key="3">
    <source>
        <dbReference type="Proteomes" id="UP000095594"/>
    </source>
</evidence>
<dbReference type="AlphaFoldDB" id="A0A174IYF2"/>
<proteinExistence type="predicted"/>
<sequence length="114" mass="13224">MKKKKVVLAVGLIGIILIICSFYLNCYFVQRSINGNNEDGIKRSISYLHKDYIDKSEEINIIDEFNYDTDKVVFFRNDKLTGIAKFNKDSRGKYKIDFVETLDTNNIRKISKAS</sequence>
<keyword evidence="1" id="KW-0472">Membrane</keyword>
<accession>A0A174IYF2</accession>
<keyword evidence="1" id="KW-0812">Transmembrane</keyword>
<evidence type="ECO:0000313" key="2">
    <source>
        <dbReference type="EMBL" id="CUO90627.1"/>
    </source>
</evidence>
<protein>
    <submittedName>
        <fullName evidence="2">Uncharacterized protein</fullName>
    </submittedName>
</protein>
<dbReference type="OrthoDB" id="9905581at2"/>
<dbReference type="Proteomes" id="UP000095594">
    <property type="component" value="Unassembled WGS sequence"/>
</dbReference>
<dbReference type="EMBL" id="CYZX01000019">
    <property type="protein sequence ID" value="CUO90627.1"/>
    <property type="molecule type" value="Genomic_DNA"/>
</dbReference>
<gene>
    <name evidence="2" type="ORF">ERS852471_02573</name>
</gene>
<reference evidence="2 3" key="1">
    <citation type="submission" date="2015-09" db="EMBL/GenBank/DDBJ databases">
        <authorList>
            <consortium name="Pathogen Informatics"/>
        </authorList>
    </citation>
    <scope>NUCLEOTIDE SEQUENCE [LARGE SCALE GENOMIC DNA]</scope>
    <source>
        <strain evidence="2 3">2789STDY5834856</strain>
    </source>
</reference>